<accession>A0A939SQY6</accession>
<evidence type="ECO:0000313" key="6">
    <source>
        <dbReference type="Proteomes" id="UP000664477"/>
    </source>
</evidence>
<gene>
    <name evidence="5" type="ORF">J4727_14650</name>
</gene>
<name>A0A939SQY6_PRORE</name>
<dbReference type="Proteomes" id="UP000664477">
    <property type="component" value="Unassembled WGS sequence"/>
</dbReference>
<dbReference type="Gene3D" id="3.40.50.200">
    <property type="entry name" value="Peptidase S8/S53 domain"/>
    <property type="match status" value="1"/>
</dbReference>
<keyword evidence="3" id="KW-0720">Serine protease</keyword>
<dbReference type="GO" id="GO:0004252">
    <property type="term" value="F:serine-type endopeptidase activity"/>
    <property type="evidence" value="ECO:0007669"/>
    <property type="project" value="InterPro"/>
</dbReference>
<keyword evidence="2" id="KW-0378">Hydrolase</keyword>
<organism evidence="5 6">
    <name type="scientific">Providencia rettgeri</name>
    <dbReference type="NCBI Taxonomy" id="587"/>
    <lineage>
        <taxon>Bacteria</taxon>
        <taxon>Pseudomonadati</taxon>
        <taxon>Pseudomonadota</taxon>
        <taxon>Gammaproteobacteria</taxon>
        <taxon>Enterobacterales</taxon>
        <taxon>Morganellaceae</taxon>
        <taxon>Providencia</taxon>
    </lineage>
</organism>
<protein>
    <submittedName>
        <fullName evidence="5">S8 family serine peptidase</fullName>
    </submittedName>
</protein>
<evidence type="ECO:0000259" key="4">
    <source>
        <dbReference type="Pfam" id="PF00082"/>
    </source>
</evidence>
<dbReference type="InterPro" id="IPR023828">
    <property type="entry name" value="Peptidase_S8_Ser-AS"/>
</dbReference>
<feature type="domain" description="Peptidase S8/S53" evidence="4">
    <location>
        <begin position="14"/>
        <end position="79"/>
    </location>
</feature>
<reference evidence="5" key="1">
    <citation type="submission" date="2021-03" db="EMBL/GenBank/DDBJ databases">
        <title>Molecular epidemiology and mechanisms of colistin and carbapenem resistance in Enterobacteriaceae from clinical isolates, the environment and porcine samples in Pretoria, South Africa.</title>
        <authorList>
            <person name="Bogoshi D."/>
            <person name="Mbelle N.M."/>
            <person name="Naidoo V."/>
            <person name="Osei Sekyere J."/>
        </authorList>
    </citation>
    <scope>NUCLEOTIDE SEQUENCE</scope>
    <source>
        <strain evidence="5">C052</strain>
    </source>
</reference>
<evidence type="ECO:0000256" key="1">
    <source>
        <dbReference type="ARBA" id="ARBA00022670"/>
    </source>
</evidence>
<proteinExistence type="predicted"/>
<dbReference type="PROSITE" id="PS00138">
    <property type="entry name" value="SUBTILASE_SER"/>
    <property type="match status" value="1"/>
</dbReference>
<dbReference type="EMBL" id="JAGETQ010000096">
    <property type="protein sequence ID" value="MBO1916405.1"/>
    <property type="molecule type" value="Genomic_DNA"/>
</dbReference>
<evidence type="ECO:0000313" key="5">
    <source>
        <dbReference type="EMBL" id="MBO1916405.1"/>
    </source>
</evidence>
<dbReference type="AlphaFoldDB" id="A0A939SQY6"/>
<dbReference type="GO" id="GO:0006508">
    <property type="term" value="P:proteolysis"/>
    <property type="evidence" value="ECO:0007669"/>
    <property type="project" value="UniProtKB-KW"/>
</dbReference>
<sequence length="106" mass="11901">MGRLECDHHRLWKTTKTPGNERNYTDRYSGTSSATPLCSGALALIQSYAKQHQIILSAWGMRELIRKSTYTEGVNDGIGYRPNVNQLLTKLISLPKLLNNSVIVKP</sequence>
<evidence type="ECO:0000256" key="2">
    <source>
        <dbReference type="ARBA" id="ARBA00022801"/>
    </source>
</evidence>
<dbReference type="InterPro" id="IPR036852">
    <property type="entry name" value="Peptidase_S8/S53_dom_sf"/>
</dbReference>
<comment type="caution">
    <text evidence="5">The sequence shown here is derived from an EMBL/GenBank/DDBJ whole genome shotgun (WGS) entry which is preliminary data.</text>
</comment>
<keyword evidence="1" id="KW-0645">Protease</keyword>
<dbReference type="InterPro" id="IPR000209">
    <property type="entry name" value="Peptidase_S8/S53_dom"/>
</dbReference>
<dbReference type="SUPFAM" id="SSF52743">
    <property type="entry name" value="Subtilisin-like"/>
    <property type="match status" value="1"/>
</dbReference>
<evidence type="ECO:0000256" key="3">
    <source>
        <dbReference type="ARBA" id="ARBA00022825"/>
    </source>
</evidence>
<dbReference type="Pfam" id="PF00082">
    <property type="entry name" value="Peptidase_S8"/>
    <property type="match status" value="1"/>
</dbReference>